<gene>
    <name evidence="1" type="ORF">CH378_18505</name>
</gene>
<reference evidence="1 2" key="1">
    <citation type="submission" date="2017-07" db="EMBL/GenBank/DDBJ databases">
        <title>Leptospira spp. isolated from tropical soils.</title>
        <authorList>
            <person name="Thibeaux R."/>
            <person name="Iraola G."/>
            <person name="Ferres I."/>
            <person name="Bierque E."/>
            <person name="Girault D."/>
            <person name="Soupe-Gilbert M.-E."/>
            <person name="Picardeau M."/>
            <person name="Goarant C."/>
        </authorList>
    </citation>
    <scope>NUCLEOTIDE SEQUENCE [LARGE SCALE GENOMIC DNA]</scope>
    <source>
        <strain evidence="1 2">JW2-C-B1</strain>
    </source>
</reference>
<sequence length="210" mass="24086">MPQKRKPANSRSVEERLFILCEGANGKSEHAYFSQLIKGKIEAKNRASVIVVDSKKNTGKELVKEAKKVRQFKVDKVWIVYDKDGYTMHAQTFNEAEASGVNIAFSSISFEIWILLHFKYTARSFEKSEDVISYLKHECNFNYEKNNSGIYDLIKDKIVIAIKNAQRLRRSVIKGCNPGDKIFNLNPYTDIDCLIAEIDEIVKKLTKKVV</sequence>
<keyword evidence="2" id="KW-1185">Reference proteome</keyword>
<accession>A0ABX4N554</accession>
<organism evidence="1 2">
    <name type="scientific">Leptospira kmetyi</name>
    <dbReference type="NCBI Taxonomy" id="408139"/>
    <lineage>
        <taxon>Bacteria</taxon>
        <taxon>Pseudomonadati</taxon>
        <taxon>Spirochaetota</taxon>
        <taxon>Spirochaetia</taxon>
        <taxon>Leptospirales</taxon>
        <taxon>Leptospiraceae</taxon>
        <taxon>Leptospira</taxon>
    </lineage>
</organism>
<dbReference type="EMBL" id="NPDP01000042">
    <property type="protein sequence ID" value="PJZ28315.1"/>
    <property type="molecule type" value="Genomic_DNA"/>
</dbReference>
<dbReference type="RefSeq" id="WP_100756414.1">
    <property type="nucleotide sequence ID" value="NZ_NPDP01000042.1"/>
</dbReference>
<dbReference type="Proteomes" id="UP000231919">
    <property type="component" value="Unassembled WGS sequence"/>
</dbReference>
<evidence type="ECO:0000313" key="2">
    <source>
        <dbReference type="Proteomes" id="UP000231919"/>
    </source>
</evidence>
<proteinExistence type="predicted"/>
<evidence type="ECO:0008006" key="3">
    <source>
        <dbReference type="Google" id="ProtNLM"/>
    </source>
</evidence>
<evidence type="ECO:0000313" key="1">
    <source>
        <dbReference type="EMBL" id="PJZ28315.1"/>
    </source>
</evidence>
<dbReference type="Pfam" id="PF13707">
    <property type="entry name" value="RloB"/>
    <property type="match status" value="1"/>
</dbReference>
<protein>
    <recommendedName>
        <fullName evidence="3">RloB domain-containing protein</fullName>
    </recommendedName>
</protein>
<comment type="caution">
    <text evidence="1">The sequence shown here is derived from an EMBL/GenBank/DDBJ whole genome shotgun (WGS) entry which is preliminary data.</text>
</comment>
<dbReference type="InterPro" id="IPR025591">
    <property type="entry name" value="RloB"/>
</dbReference>
<name>A0ABX4N554_9LEPT</name>